<dbReference type="SMART" id="SM00980">
    <property type="entry name" value="THAP"/>
    <property type="match status" value="1"/>
</dbReference>
<dbReference type="InterPro" id="IPR012934">
    <property type="entry name" value="Znf_AD"/>
</dbReference>
<dbReference type="PROSITE" id="PS00028">
    <property type="entry name" value="ZINC_FINGER_C2H2_1"/>
    <property type="match status" value="7"/>
</dbReference>
<evidence type="ECO:0000256" key="5">
    <source>
        <dbReference type="ARBA" id="ARBA00022833"/>
    </source>
</evidence>
<comment type="subcellular location">
    <subcellularLocation>
        <location evidence="1">Nucleus</location>
    </subcellularLocation>
</comment>
<feature type="domain" description="C2H2-type" evidence="11">
    <location>
        <begin position="510"/>
        <end position="537"/>
    </location>
</feature>
<dbReference type="PROSITE" id="PS50950">
    <property type="entry name" value="ZF_THAP"/>
    <property type="match status" value="1"/>
</dbReference>
<feature type="binding site" evidence="10">
    <location>
        <position position="108"/>
    </location>
    <ligand>
        <name>Zn(2+)</name>
        <dbReference type="ChEBI" id="CHEBI:29105"/>
    </ligand>
</feature>
<evidence type="ECO:0000259" key="11">
    <source>
        <dbReference type="PROSITE" id="PS50157"/>
    </source>
</evidence>
<evidence type="ECO:0000259" key="13">
    <source>
        <dbReference type="PROSITE" id="PS51915"/>
    </source>
</evidence>
<dbReference type="Gene3D" id="3.30.160.60">
    <property type="entry name" value="Classic Zinc Finger"/>
    <property type="match status" value="7"/>
</dbReference>
<evidence type="ECO:0008006" key="16">
    <source>
        <dbReference type="Google" id="ProtNLM"/>
    </source>
</evidence>
<evidence type="ECO:0000256" key="7">
    <source>
        <dbReference type="ARBA" id="ARBA00023242"/>
    </source>
</evidence>
<proteinExistence type="predicted"/>
<keyword evidence="7" id="KW-0539">Nucleus</keyword>
<feature type="domain" description="C2H2-type" evidence="11">
    <location>
        <begin position="454"/>
        <end position="481"/>
    </location>
</feature>
<dbReference type="EMBL" id="GEDC01018525">
    <property type="protein sequence ID" value="JAS18773.1"/>
    <property type="molecule type" value="Transcribed_RNA"/>
</dbReference>
<evidence type="ECO:0000256" key="3">
    <source>
        <dbReference type="ARBA" id="ARBA00022737"/>
    </source>
</evidence>
<accession>A0A1B6C0T9</accession>
<evidence type="ECO:0000256" key="2">
    <source>
        <dbReference type="ARBA" id="ARBA00022723"/>
    </source>
</evidence>
<dbReference type="Pfam" id="PF07776">
    <property type="entry name" value="zf-AD"/>
    <property type="match status" value="1"/>
</dbReference>
<evidence type="ECO:0000256" key="6">
    <source>
        <dbReference type="ARBA" id="ARBA00023125"/>
    </source>
</evidence>
<evidence type="ECO:0000256" key="10">
    <source>
        <dbReference type="PROSITE-ProRule" id="PRU01263"/>
    </source>
</evidence>
<dbReference type="SUPFAM" id="SSF57716">
    <property type="entry name" value="Glucocorticoid receptor-like (DNA-binding domain)"/>
    <property type="match status" value="2"/>
</dbReference>
<dbReference type="GO" id="GO:0008270">
    <property type="term" value="F:zinc ion binding"/>
    <property type="evidence" value="ECO:0007669"/>
    <property type="project" value="UniProtKB-UniRule"/>
</dbReference>
<keyword evidence="4 8" id="KW-0863">Zinc-finger</keyword>
<reference evidence="14" key="1">
    <citation type="submission" date="2015-12" db="EMBL/GenBank/DDBJ databases">
        <title>De novo transcriptome assembly of four potential Pierce s Disease insect vectors from Arizona vineyards.</title>
        <authorList>
            <person name="Tassone E.E."/>
        </authorList>
    </citation>
    <scope>NUCLEOTIDE SEQUENCE</scope>
</reference>
<evidence type="ECO:0000313" key="14">
    <source>
        <dbReference type="EMBL" id="JAS06855.1"/>
    </source>
</evidence>
<dbReference type="GO" id="GO:0010468">
    <property type="term" value="P:regulation of gene expression"/>
    <property type="evidence" value="ECO:0007669"/>
    <property type="project" value="TreeGrafter"/>
</dbReference>
<dbReference type="GO" id="GO:0003677">
    <property type="term" value="F:DNA binding"/>
    <property type="evidence" value="ECO:0007669"/>
    <property type="project" value="UniProtKB-UniRule"/>
</dbReference>
<evidence type="ECO:0000256" key="4">
    <source>
        <dbReference type="ARBA" id="ARBA00022771"/>
    </source>
</evidence>
<dbReference type="InterPro" id="IPR036236">
    <property type="entry name" value="Znf_C2H2_sf"/>
</dbReference>
<dbReference type="PROSITE" id="PS50157">
    <property type="entry name" value="ZINC_FINGER_C2H2_2"/>
    <property type="match status" value="7"/>
</dbReference>
<dbReference type="SMART" id="SM00355">
    <property type="entry name" value="ZnF_C2H2"/>
    <property type="match status" value="10"/>
</dbReference>
<feature type="binding site" evidence="10">
    <location>
        <position position="157"/>
    </location>
    <ligand>
        <name>Zn(2+)</name>
        <dbReference type="ChEBI" id="CHEBI:29105"/>
    </ligand>
</feature>
<feature type="domain" description="C2H2-type" evidence="11">
    <location>
        <begin position="426"/>
        <end position="453"/>
    </location>
</feature>
<organism evidence="14">
    <name type="scientific">Clastoptera arizonana</name>
    <name type="common">Arizona spittle bug</name>
    <dbReference type="NCBI Taxonomy" id="38151"/>
    <lineage>
        <taxon>Eukaryota</taxon>
        <taxon>Metazoa</taxon>
        <taxon>Ecdysozoa</taxon>
        <taxon>Arthropoda</taxon>
        <taxon>Hexapoda</taxon>
        <taxon>Insecta</taxon>
        <taxon>Pterygota</taxon>
        <taxon>Neoptera</taxon>
        <taxon>Paraneoptera</taxon>
        <taxon>Hemiptera</taxon>
        <taxon>Auchenorrhyncha</taxon>
        <taxon>Cercopoidea</taxon>
        <taxon>Clastopteridae</taxon>
        <taxon>Clastoptera</taxon>
    </lineage>
</organism>
<evidence type="ECO:0000256" key="1">
    <source>
        <dbReference type="ARBA" id="ARBA00004123"/>
    </source>
</evidence>
<dbReference type="PANTHER" id="PTHR16515:SF49">
    <property type="entry name" value="GASTRULA ZINC FINGER PROTEIN XLCGF49.1-LIKE-RELATED"/>
    <property type="match status" value="1"/>
</dbReference>
<keyword evidence="2 10" id="KW-0479">Metal-binding</keyword>
<dbReference type="InterPro" id="IPR050331">
    <property type="entry name" value="Zinc_finger"/>
</dbReference>
<dbReference type="AlphaFoldDB" id="A0A1B6C0T9"/>
<feature type="domain" description="C2H2-type" evidence="11">
    <location>
        <begin position="366"/>
        <end position="388"/>
    </location>
</feature>
<feature type="domain" description="C2H2-type" evidence="11">
    <location>
        <begin position="482"/>
        <end position="509"/>
    </location>
</feature>
<dbReference type="PROSITE" id="PS51915">
    <property type="entry name" value="ZAD"/>
    <property type="match status" value="1"/>
</dbReference>
<dbReference type="InterPro" id="IPR006612">
    <property type="entry name" value="THAP_Znf"/>
</dbReference>
<evidence type="ECO:0000256" key="9">
    <source>
        <dbReference type="PROSITE-ProRule" id="PRU00309"/>
    </source>
</evidence>
<evidence type="ECO:0000256" key="8">
    <source>
        <dbReference type="PROSITE-ProRule" id="PRU00042"/>
    </source>
</evidence>
<gene>
    <name evidence="15" type="ORF">g.13236</name>
    <name evidence="14" type="ORF">g.13242</name>
</gene>
<feature type="binding site" evidence="10">
    <location>
        <position position="154"/>
    </location>
    <ligand>
        <name>Zn(2+)</name>
        <dbReference type="ChEBI" id="CHEBI:29105"/>
    </ligand>
</feature>
<feature type="binding site" evidence="10">
    <location>
        <position position="111"/>
    </location>
    <ligand>
        <name>Zn(2+)</name>
        <dbReference type="ChEBI" id="CHEBI:29105"/>
    </ligand>
</feature>
<evidence type="ECO:0000313" key="15">
    <source>
        <dbReference type="EMBL" id="JAS18773.1"/>
    </source>
</evidence>
<name>A0A1B6C0T9_9HEMI</name>
<dbReference type="SMART" id="SM00692">
    <property type="entry name" value="DM3"/>
    <property type="match status" value="1"/>
</dbReference>
<protein>
    <recommendedName>
        <fullName evidence="16">Protein krueppel</fullName>
    </recommendedName>
</protein>
<dbReference type="FunFam" id="3.30.160.60:FF:000630">
    <property type="entry name" value="Zinc finger protein 180"/>
    <property type="match status" value="1"/>
</dbReference>
<dbReference type="FunFam" id="3.30.160.60:FF:001498">
    <property type="entry name" value="Zinc finger protein 404"/>
    <property type="match status" value="1"/>
</dbReference>
<keyword evidence="5 10" id="KW-0862">Zinc</keyword>
<dbReference type="EMBL" id="GEDC01030443">
    <property type="protein sequence ID" value="JAS06855.1"/>
    <property type="molecule type" value="Transcribed_RNA"/>
</dbReference>
<feature type="domain" description="C2H2-type" evidence="11">
    <location>
        <begin position="302"/>
        <end position="329"/>
    </location>
</feature>
<feature type="domain" description="THAP-type" evidence="12">
    <location>
        <begin position="1"/>
        <end position="75"/>
    </location>
</feature>
<dbReference type="GO" id="GO:0005634">
    <property type="term" value="C:nucleus"/>
    <property type="evidence" value="ECO:0007669"/>
    <property type="project" value="UniProtKB-SubCell"/>
</dbReference>
<feature type="domain" description="C2H2-type" evidence="11">
    <location>
        <begin position="275"/>
        <end position="302"/>
    </location>
</feature>
<dbReference type="Pfam" id="PF00096">
    <property type="entry name" value="zf-C2H2"/>
    <property type="match status" value="3"/>
</dbReference>
<dbReference type="SMART" id="SM00868">
    <property type="entry name" value="zf-AD"/>
    <property type="match status" value="1"/>
</dbReference>
<sequence length="573" mass="66628">MSKCMLAGCENLISEQDILYFRLPVLDPVMKQKWLTSLKMSEPKNGEESFVCSRHFPNDSIENGDLKIDAVPTINIPEAIMEANHSSFDELKKQAECEISFKIFGYTCRICGCSTEDIENMESIMDESNNLIEKISQCLSIIVEENDNLPQYVCLDCLDELECCYKLVKKASYTEVQLLQKLYMYSEISNEDNESEDEISDSKILNLEGPITCDFCGEIFTDIHSFNSHIEKEKQDHDIIIEQKPGTVIHTVCSLCGQIFPTRAEYDEHSIKKLFDCSDCKKSFSSACDLVRHKKHKCEDKFFCGQCFSTFSTNQELEYHKEMHNANNLFCYVCNQSWASPEEFVKHSCDNLEESKCVISSKKQGYECSLCGRSYKRYSNLSKHWSVHLEDLITQPYCKNCNLLFKNRQDFMDHLRDQHYKQTRMFVCRFCGKAMTTKLSLNIHERIHMQLKPYICEWCGNEFRSKANLSQHQAKHTGIRNHECGVCGKMFSRKAFVTTHMRTHTGERPYSCDLCDHRFSQIGDMRRHRKRHDNQAAGKKKNTSQTIIMVDEKNLPFTQLMDNIQFVIKSEYN</sequence>
<dbReference type="SUPFAM" id="SSF57667">
    <property type="entry name" value="beta-beta-alpha zinc fingers"/>
    <property type="match status" value="4"/>
</dbReference>
<dbReference type="InterPro" id="IPR013087">
    <property type="entry name" value="Znf_C2H2_type"/>
</dbReference>
<dbReference type="Gene3D" id="3.40.1800.20">
    <property type="match status" value="1"/>
</dbReference>
<feature type="domain" description="ZAD" evidence="13">
    <location>
        <begin position="106"/>
        <end position="181"/>
    </location>
</feature>
<evidence type="ECO:0000259" key="12">
    <source>
        <dbReference type="PROSITE" id="PS50950"/>
    </source>
</evidence>
<dbReference type="FunFam" id="3.30.160.60:FF:000706">
    <property type="entry name" value="Zinc finger protein"/>
    <property type="match status" value="1"/>
</dbReference>
<keyword evidence="3" id="KW-0677">Repeat</keyword>
<keyword evidence="6 9" id="KW-0238">DNA-binding</keyword>
<dbReference type="PANTHER" id="PTHR16515">
    <property type="entry name" value="PR DOMAIN ZINC FINGER PROTEIN"/>
    <property type="match status" value="1"/>
</dbReference>